<accession>A0A1I7DHK4</accession>
<keyword evidence="3" id="KW-1185">Reference proteome</keyword>
<dbReference type="InterPro" id="IPR000157">
    <property type="entry name" value="TIR_dom"/>
</dbReference>
<sequence>MVIGEGDYGVVKITGGQFKGKIVYYDDDAFVEKEYDDVEEDGYYAIVYFGNFFVSPTHCYIPHYFLEHVTINDLMSRKDELYRLCALFELRQSVQGDLTEYLSELHLVETYLLEKLVEQRYERKQTGSKIFISHSSFDKPFAKKLCMDLEANGFVPWLDEWEISVGESIPEKISSGLHDADFIIVILSENSVNSKWVEREWQIKYWSEIESGNVNVLPLLYQDCVIPDLLKTRKYADFRTDFNQGLHDLINALRYLSNKK</sequence>
<name>A0A1I7DHK4_9ENTR</name>
<dbReference type="PROSITE" id="PS50104">
    <property type="entry name" value="TIR"/>
    <property type="match status" value="1"/>
</dbReference>
<organism evidence="2 3">
    <name type="scientific">Kosakonia arachidis</name>
    <dbReference type="NCBI Taxonomy" id="551989"/>
    <lineage>
        <taxon>Bacteria</taxon>
        <taxon>Pseudomonadati</taxon>
        <taxon>Pseudomonadota</taxon>
        <taxon>Gammaproteobacteria</taxon>
        <taxon>Enterobacterales</taxon>
        <taxon>Enterobacteriaceae</taxon>
        <taxon>Kosakonia</taxon>
    </lineage>
</organism>
<evidence type="ECO:0000259" key="1">
    <source>
        <dbReference type="PROSITE" id="PS50104"/>
    </source>
</evidence>
<dbReference type="InterPro" id="IPR035897">
    <property type="entry name" value="Toll_tir_struct_dom_sf"/>
</dbReference>
<dbReference type="OrthoDB" id="6883655at2"/>
<dbReference type="AlphaFoldDB" id="A0A1I7DHK4"/>
<dbReference type="Proteomes" id="UP000199187">
    <property type="component" value="Unassembled WGS sequence"/>
</dbReference>
<feature type="domain" description="TIR" evidence="1">
    <location>
        <begin position="126"/>
        <end position="253"/>
    </location>
</feature>
<dbReference type="SMART" id="SM00255">
    <property type="entry name" value="TIR"/>
    <property type="match status" value="1"/>
</dbReference>
<gene>
    <name evidence="2" type="ORF">SAMN05192562_105100</name>
</gene>
<dbReference type="Gene3D" id="3.40.50.10140">
    <property type="entry name" value="Toll/interleukin-1 receptor homology (TIR) domain"/>
    <property type="match status" value="1"/>
</dbReference>
<proteinExistence type="predicted"/>
<dbReference type="RefSeq" id="WP_090123996.1">
    <property type="nucleotide sequence ID" value="NZ_CP045300.1"/>
</dbReference>
<protein>
    <submittedName>
        <fullName evidence="2">TIR domain-containing protein</fullName>
    </submittedName>
</protein>
<reference evidence="3" key="1">
    <citation type="submission" date="2016-10" db="EMBL/GenBank/DDBJ databases">
        <authorList>
            <person name="Varghese N."/>
            <person name="Submissions S."/>
        </authorList>
    </citation>
    <scope>NUCLEOTIDE SEQUENCE [LARGE SCALE GENOMIC DNA]</scope>
    <source>
        <strain evidence="3">Ah-143</strain>
    </source>
</reference>
<dbReference type="SUPFAM" id="SSF52200">
    <property type="entry name" value="Toll/Interleukin receptor TIR domain"/>
    <property type="match status" value="1"/>
</dbReference>
<dbReference type="EMBL" id="FPAU01000005">
    <property type="protein sequence ID" value="SFU11211.1"/>
    <property type="molecule type" value="Genomic_DNA"/>
</dbReference>
<dbReference type="GO" id="GO:0007165">
    <property type="term" value="P:signal transduction"/>
    <property type="evidence" value="ECO:0007669"/>
    <property type="project" value="InterPro"/>
</dbReference>
<evidence type="ECO:0000313" key="3">
    <source>
        <dbReference type="Proteomes" id="UP000199187"/>
    </source>
</evidence>
<evidence type="ECO:0000313" key="2">
    <source>
        <dbReference type="EMBL" id="SFU11211.1"/>
    </source>
</evidence>
<dbReference type="Pfam" id="PF13676">
    <property type="entry name" value="TIR_2"/>
    <property type="match status" value="1"/>
</dbReference>